<keyword evidence="1" id="KW-0472">Membrane</keyword>
<proteinExistence type="predicted"/>
<keyword evidence="3" id="KW-1185">Reference proteome</keyword>
<dbReference type="AlphaFoldDB" id="A0A9X0DJ09"/>
<dbReference type="PANTHER" id="PTHR34414">
    <property type="entry name" value="HET DOMAIN-CONTAINING PROTEIN-RELATED"/>
    <property type="match status" value="1"/>
</dbReference>
<reference evidence="2" key="1">
    <citation type="submission" date="2022-11" db="EMBL/GenBank/DDBJ databases">
        <title>Genome Resource of Sclerotinia nivalis Strain SnTB1, a Plant Pathogen Isolated from American Ginseng.</title>
        <authorList>
            <person name="Fan S."/>
        </authorList>
    </citation>
    <scope>NUCLEOTIDE SEQUENCE</scope>
    <source>
        <strain evidence="2">SnTB1</strain>
    </source>
</reference>
<evidence type="ECO:0000256" key="1">
    <source>
        <dbReference type="SAM" id="Phobius"/>
    </source>
</evidence>
<keyword evidence="1" id="KW-1133">Transmembrane helix</keyword>
<dbReference type="Pfam" id="PF20246">
    <property type="entry name" value="DUF6601"/>
    <property type="match status" value="1"/>
</dbReference>
<feature type="transmembrane region" description="Helical" evidence="1">
    <location>
        <begin position="278"/>
        <end position="311"/>
    </location>
</feature>
<keyword evidence="1" id="KW-0812">Transmembrane</keyword>
<dbReference type="EMBL" id="JAPEIS010000009">
    <property type="protein sequence ID" value="KAJ8063407.1"/>
    <property type="molecule type" value="Genomic_DNA"/>
</dbReference>
<dbReference type="InterPro" id="IPR046536">
    <property type="entry name" value="DUF6601"/>
</dbReference>
<comment type="caution">
    <text evidence="2">The sequence shown here is derived from an EMBL/GenBank/DDBJ whole genome shotgun (WGS) entry which is preliminary data.</text>
</comment>
<accession>A0A9X0DJ09</accession>
<dbReference type="PANTHER" id="PTHR34414:SF1">
    <property type="entry name" value="SUBTILISIN-LIKE SERINE PROTEASE"/>
    <property type="match status" value="1"/>
</dbReference>
<evidence type="ECO:0000313" key="3">
    <source>
        <dbReference type="Proteomes" id="UP001152300"/>
    </source>
</evidence>
<dbReference type="OrthoDB" id="5086500at2759"/>
<protein>
    <recommendedName>
        <fullName evidence="4">Subtilisin-like serine protease protein</fullName>
    </recommendedName>
</protein>
<gene>
    <name evidence="2" type="ORF">OCU04_008627</name>
</gene>
<organism evidence="2 3">
    <name type="scientific">Sclerotinia nivalis</name>
    <dbReference type="NCBI Taxonomy" id="352851"/>
    <lineage>
        <taxon>Eukaryota</taxon>
        <taxon>Fungi</taxon>
        <taxon>Dikarya</taxon>
        <taxon>Ascomycota</taxon>
        <taxon>Pezizomycotina</taxon>
        <taxon>Leotiomycetes</taxon>
        <taxon>Helotiales</taxon>
        <taxon>Sclerotiniaceae</taxon>
        <taxon>Sclerotinia</taxon>
    </lineage>
</organism>
<feature type="transmembrane region" description="Helical" evidence="1">
    <location>
        <begin position="238"/>
        <end position="258"/>
    </location>
</feature>
<name>A0A9X0DJ09_9HELO</name>
<evidence type="ECO:0000313" key="2">
    <source>
        <dbReference type="EMBL" id="KAJ8063407.1"/>
    </source>
</evidence>
<sequence>MTNNINISLTSLKYPFEKEHELHDGLRSPDEAQRLPGYPQILLQDTTELATFISKDLRTPILEKISPRLWWMSTQSSAHIGPLHHQAVKLRNIVISENPELHLIWYYDRIFIKPIPKYLLSFDFWNIYLISPTSPLSSEREIIKRSALGFLRTYRYLICYESDFNIAMEKRLLPKATTWESFSKLALNLHGIDDADVTGRYAFGEIRLSRLNFYIKIILGKSTFHKVYSQYGAYFGRFYGPILFILGIMSIILNALQLEMAVESLGSTPWQSVRDISRFTSILATVTLCGIAFVLFLLLVFRIVAEWYYACRDRRRGQRRRLDHIL</sequence>
<evidence type="ECO:0008006" key="4">
    <source>
        <dbReference type="Google" id="ProtNLM"/>
    </source>
</evidence>
<dbReference type="Proteomes" id="UP001152300">
    <property type="component" value="Unassembled WGS sequence"/>
</dbReference>